<keyword evidence="4 6" id="KW-0378">Hydrolase</keyword>
<dbReference type="STRING" id="1294263.JCM21531_474"/>
<evidence type="ECO:0000256" key="3">
    <source>
        <dbReference type="ARBA" id="ARBA00012556"/>
    </source>
</evidence>
<reference evidence="7" key="1">
    <citation type="journal article" date="2014" name="Genome Announc.">
        <title>Draft Genome Sequence of Clostridium straminisolvens Strain JCM 21531T, Isolated from a Cellulose-Degrading Bacterial Community.</title>
        <authorList>
            <person name="Yuki M."/>
            <person name="Oshima K."/>
            <person name="Suda W."/>
            <person name="Sakamoto M."/>
            <person name="Kitamura K."/>
            <person name="Iida T."/>
            <person name="Hattori M."/>
            <person name="Ohkuma M."/>
        </authorList>
    </citation>
    <scope>NUCLEOTIDE SEQUENCE [LARGE SCALE GENOMIC DNA]</scope>
    <source>
        <strain evidence="7">JCM 21531</strain>
    </source>
</reference>
<protein>
    <recommendedName>
        <fullName evidence="3 6">Arabinogalactan endo-beta-1,4-galactanase</fullName>
        <ecNumber evidence="3 6">3.2.1.89</ecNumber>
    </recommendedName>
</protein>
<gene>
    <name evidence="7" type="ORF">JCM21531_474</name>
</gene>
<dbReference type="GO" id="GO:0031218">
    <property type="term" value="F:arabinogalactan endo-1,4-beta-galactosidase activity"/>
    <property type="evidence" value="ECO:0007669"/>
    <property type="project" value="UniProtKB-EC"/>
</dbReference>
<dbReference type="PANTHER" id="PTHR34983:SF1">
    <property type="entry name" value="ARABINOGALACTAN ENDO-BETA-1,4-GALACTANASE A"/>
    <property type="match status" value="1"/>
</dbReference>
<dbReference type="EMBL" id="BAVR01000004">
    <property type="protein sequence ID" value="GAE87126.1"/>
    <property type="molecule type" value="Genomic_DNA"/>
</dbReference>
<organism evidence="7 8">
    <name type="scientific">Acetivibrio straminisolvens JCM 21531</name>
    <dbReference type="NCBI Taxonomy" id="1294263"/>
    <lineage>
        <taxon>Bacteria</taxon>
        <taxon>Bacillati</taxon>
        <taxon>Bacillota</taxon>
        <taxon>Clostridia</taxon>
        <taxon>Eubacteriales</taxon>
        <taxon>Oscillospiraceae</taxon>
        <taxon>Acetivibrio</taxon>
    </lineage>
</organism>
<evidence type="ECO:0000313" key="8">
    <source>
        <dbReference type="Proteomes" id="UP000019109"/>
    </source>
</evidence>
<dbReference type="GO" id="GO:0015926">
    <property type="term" value="F:glucosidase activity"/>
    <property type="evidence" value="ECO:0007669"/>
    <property type="project" value="InterPro"/>
</dbReference>
<accession>W4V1M8</accession>
<dbReference type="GO" id="GO:0045490">
    <property type="term" value="P:pectin catabolic process"/>
    <property type="evidence" value="ECO:0007669"/>
    <property type="project" value="TreeGrafter"/>
</dbReference>
<dbReference type="AlphaFoldDB" id="W4V1M8"/>
<evidence type="ECO:0000256" key="2">
    <source>
        <dbReference type="ARBA" id="ARBA00010687"/>
    </source>
</evidence>
<name>W4V1M8_9FIRM</name>
<keyword evidence="5 6" id="KW-0326">Glycosidase</keyword>
<comment type="catalytic activity">
    <reaction evidence="1 6">
        <text>The enzyme specifically hydrolyzes (1-&gt;4)-beta-D-galactosidic linkages in type I arabinogalactans.</text>
        <dbReference type="EC" id="3.2.1.89"/>
    </reaction>
</comment>
<dbReference type="EC" id="3.2.1.89" evidence="3 6"/>
<dbReference type="SUPFAM" id="SSF51445">
    <property type="entry name" value="(Trans)glycosidases"/>
    <property type="match status" value="1"/>
</dbReference>
<comment type="similarity">
    <text evidence="2 6">Belongs to the glycosyl hydrolase 53 family.</text>
</comment>
<dbReference type="PANTHER" id="PTHR34983">
    <property type="entry name" value="ARABINOGALACTAN ENDO-BETA-1,4-GALACTANASE A"/>
    <property type="match status" value="1"/>
</dbReference>
<proteinExistence type="inferred from homology"/>
<dbReference type="Gene3D" id="3.20.20.80">
    <property type="entry name" value="Glycosidases"/>
    <property type="match status" value="1"/>
</dbReference>
<dbReference type="InterPro" id="IPR011683">
    <property type="entry name" value="Glyco_hydro_53"/>
</dbReference>
<dbReference type="Proteomes" id="UP000019109">
    <property type="component" value="Unassembled WGS sequence"/>
</dbReference>
<evidence type="ECO:0000313" key="7">
    <source>
        <dbReference type="EMBL" id="GAE87126.1"/>
    </source>
</evidence>
<sequence>MLLKAKKTVIIFISVLAVMLFSIPKTYTQAAEKFAKGADVSWLPEMEANGYKFYNGNEIEQDCLQILKDHGIDSIRLRVWVNPPMVTATKTRL</sequence>
<evidence type="ECO:0000256" key="4">
    <source>
        <dbReference type="ARBA" id="ARBA00022801"/>
    </source>
</evidence>
<dbReference type="Pfam" id="PF07745">
    <property type="entry name" value="Glyco_hydro_53"/>
    <property type="match status" value="1"/>
</dbReference>
<comment type="caution">
    <text evidence="7">The sequence shown here is derived from an EMBL/GenBank/DDBJ whole genome shotgun (WGS) entry which is preliminary data.</text>
</comment>
<evidence type="ECO:0000256" key="6">
    <source>
        <dbReference type="RuleBase" id="RU361192"/>
    </source>
</evidence>
<dbReference type="InterPro" id="IPR017853">
    <property type="entry name" value="GH"/>
</dbReference>
<keyword evidence="8" id="KW-1185">Reference proteome</keyword>
<evidence type="ECO:0000256" key="1">
    <source>
        <dbReference type="ARBA" id="ARBA00001695"/>
    </source>
</evidence>
<evidence type="ECO:0000256" key="5">
    <source>
        <dbReference type="ARBA" id="ARBA00023295"/>
    </source>
</evidence>